<dbReference type="Proteomes" id="UP001062846">
    <property type="component" value="Chromosome 3"/>
</dbReference>
<evidence type="ECO:0000313" key="2">
    <source>
        <dbReference type="Proteomes" id="UP001062846"/>
    </source>
</evidence>
<evidence type="ECO:0000313" key="1">
    <source>
        <dbReference type="EMBL" id="KAI8565774.1"/>
    </source>
</evidence>
<gene>
    <name evidence="1" type="ORF">RHMOL_Rhmol03G0287800</name>
</gene>
<accession>A0ACC0PKX9</accession>
<protein>
    <submittedName>
        <fullName evidence="1">Uncharacterized protein</fullName>
    </submittedName>
</protein>
<comment type="caution">
    <text evidence="1">The sequence shown here is derived from an EMBL/GenBank/DDBJ whole genome shotgun (WGS) entry which is preliminary data.</text>
</comment>
<sequence>MAHGNSRGSRGTNIDPTPPSEDIGWKFGDMVENNNRSKVKCKFCGKIMSGGTTRLKEHLAHKKGQVASCDQVTSQVRVLMMEHLQGTTNKQFDKRKRKEELKEQIRATQCDEEDEYDAFNMHNDDSDPEMTMARQESLRLQNEYEERERFKHQMGDRYHVGGSSGAGGGRVELGPPPGFGKVDLGPPPGFNRRNSSLRETGTTNKWTNLSSPAARLAEIEVDLDRSKGKKQAKLSSRLLQTARKKLGRAVSQFVIYTRLPINTVNSPWLEPMLDVAREVGKGTKLPRTYEVSEVYLPQQMESLKKWVQCLKPSWKERGVSVMCDGWSGPRRNHIVNFLVYSNRGTIYHKSIDATHVLSRTADYYFGLMDKAVEEIGEEYVVQIVTDNEAAMKAAGKKLMEKRPHLYWTACAAHCIDLILEDIGKKKSVGKVLDNAKKITRFIYGFDWVVDYMKRYTDGRELLRPVITRFATNFITLESLVRHKIGLKEKFNSTEWKNTRYAKMDGAKEARDIIESKDFWAKAADILKVQESLVKVLRLVDGDLKPTMGYIYEAMDRAKMAIQKDCRYYAEYWKIIDHRWAFQLHTDLHAADLNDQVEAIKQIHTKSRNQLKYQKLTKLVYVYYNMRLKIRHATRRSAEEIDDHFNPINLDYIFDEDDPLSPWLQEREHARLDDEDNSEWLDLSDDEQNPQGVALSENSSSGGRGLSPSGSGSDSGGGPGGGENEFTEDADRNRGSHTTYHEEDDGIRGSTQQPRRHSVSGDAMGSNRTNRRSRPLNEIYGDYNIRDRFGQLGVGQDQGQTPIFQWQPPPYPNYPPPEQQPYLNQPVPPYMEMGYPYQPHHYPYTESSSYGSNNSAARPPGTSDFSQQESNSSGTTNTFDHCNFTNNYYGYLFEAFNVVLDVETSADFIA</sequence>
<keyword evidence="2" id="KW-1185">Reference proteome</keyword>
<dbReference type="EMBL" id="CM046390">
    <property type="protein sequence ID" value="KAI8565774.1"/>
    <property type="molecule type" value="Genomic_DNA"/>
</dbReference>
<proteinExistence type="predicted"/>
<reference evidence="1" key="1">
    <citation type="submission" date="2022-02" db="EMBL/GenBank/DDBJ databases">
        <title>Plant Genome Project.</title>
        <authorList>
            <person name="Zhang R.-G."/>
        </authorList>
    </citation>
    <scope>NUCLEOTIDE SEQUENCE</scope>
    <source>
        <strain evidence="1">AT1</strain>
    </source>
</reference>
<name>A0ACC0PKX9_RHOML</name>
<organism evidence="1 2">
    <name type="scientific">Rhododendron molle</name>
    <name type="common">Chinese azalea</name>
    <name type="synonym">Azalea mollis</name>
    <dbReference type="NCBI Taxonomy" id="49168"/>
    <lineage>
        <taxon>Eukaryota</taxon>
        <taxon>Viridiplantae</taxon>
        <taxon>Streptophyta</taxon>
        <taxon>Embryophyta</taxon>
        <taxon>Tracheophyta</taxon>
        <taxon>Spermatophyta</taxon>
        <taxon>Magnoliopsida</taxon>
        <taxon>eudicotyledons</taxon>
        <taxon>Gunneridae</taxon>
        <taxon>Pentapetalae</taxon>
        <taxon>asterids</taxon>
        <taxon>Ericales</taxon>
        <taxon>Ericaceae</taxon>
        <taxon>Ericoideae</taxon>
        <taxon>Rhodoreae</taxon>
        <taxon>Rhododendron</taxon>
    </lineage>
</organism>